<feature type="non-terminal residue" evidence="1">
    <location>
        <position position="1"/>
    </location>
</feature>
<protein>
    <submittedName>
        <fullName evidence="1">Uncharacterized protein</fullName>
    </submittedName>
</protein>
<proteinExistence type="predicted"/>
<gene>
    <name evidence="1" type="ORF">S12H4_63088</name>
</gene>
<organism evidence="1">
    <name type="scientific">marine sediment metagenome</name>
    <dbReference type="NCBI Taxonomy" id="412755"/>
    <lineage>
        <taxon>unclassified sequences</taxon>
        <taxon>metagenomes</taxon>
        <taxon>ecological metagenomes</taxon>
    </lineage>
</organism>
<feature type="non-terminal residue" evidence="1">
    <location>
        <position position="56"/>
    </location>
</feature>
<dbReference type="AlphaFoldDB" id="X1VET6"/>
<evidence type="ECO:0000313" key="1">
    <source>
        <dbReference type="EMBL" id="GAJ16332.1"/>
    </source>
</evidence>
<name>X1VET6_9ZZZZ</name>
<reference evidence="1" key="1">
    <citation type="journal article" date="2014" name="Front. Microbiol.">
        <title>High frequency of phylogenetically diverse reductive dehalogenase-homologous genes in deep subseafloor sedimentary metagenomes.</title>
        <authorList>
            <person name="Kawai M."/>
            <person name="Futagami T."/>
            <person name="Toyoda A."/>
            <person name="Takaki Y."/>
            <person name="Nishi S."/>
            <person name="Hori S."/>
            <person name="Arai W."/>
            <person name="Tsubouchi T."/>
            <person name="Morono Y."/>
            <person name="Uchiyama I."/>
            <person name="Ito T."/>
            <person name="Fujiyama A."/>
            <person name="Inagaki F."/>
            <person name="Takami H."/>
        </authorList>
    </citation>
    <scope>NUCLEOTIDE SEQUENCE</scope>
    <source>
        <strain evidence="1">Expedition CK06-06</strain>
    </source>
</reference>
<sequence>TKLIIDAQIMYFLEHDKFWPEDDQTIEIYHSDSPSKAEIQQVEDALNVRIPVGHIL</sequence>
<dbReference type="EMBL" id="BARW01042686">
    <property type="protein sequence ID" value="GAJ16332.1"/>
    <property type="molecule type" value="Genomic_DNA"/>
</dbReference>
<accession>X1VET6</accession>
<comment type="caution">
    <text evidence="1">The sequence shown here is derived from an EMBL/GenBank/DDBJ whole genome shotgun (WGS) entry which is preliminary data.</text>
</comment>